<dbReference type="AlphaFoldDB" id="A0A8J3LAA6"/>
<gene>
    <name evidence="1" type="ORF">Cme02nite_55790</name>
</gene>
<evidence type="ECO:0000313" key="2">
    <source>
        <dbReference type="Proteomes" id="UP000660339"/>
    </source>
</evidence>
<reference evidence="1" key="1">
    <citation type="submission" date="2021-01" db="EMBL/GenBank/DDBJ databases">
        <title>Whole genome shotgun sequence of Catellatospora methionotrophica NBRC 14553.</title>
        <authorList>
            <person name="Komaki H."/>
            <person name="Tamura T."/>
        </authorList>
    </citation>
    <scope>NUCLEOTIDE SEQUENCE</scope>
    <source>
        <strain evidence="1">NBRC 14553</strain>
    </source>
</reference>
<dbReference type="Proteomes" id="UP000660339">
    <property type="component" value="Unassembled WGS sequence"/>
</dbReference>
<keyword evidence="2" id="KW-1185">Reference proteome</keyword>
<organism evidence="1 2">
    <name type="scientific">Catellatospora methionotrophica</name>
    <dbReference type="NCBI Taxonomy" id="121620"/>
    <lineage>
        <taxon>Bacteria</taxon>
        <taxon>Bacillati</taxon>
        <taxon>Actinomycetota</taxon>
        <taxon>Actinomycetes</taxon>
        <taxon>Micromonosporales</taxon>
        <taxon>Micromonosporaceae</taxon>
        <taxon>Catellatospora</taxon>
    </lineage>
</organism>
<sequence length="722" mass="79420">MSDPFWDRVTARHLRKLPDQPLLGRYRLGSAGLANGQPAAAYAAVVPGTSTRWSAEVAGVSASGRFAHDGQPDPALAGRAAAIAAALAEAVLRTDDPENTTEYERWIAVPPLAGDVLAQLRGVAPDDPVPLFEREFDAAFPQLAAVCQQPVARLRREVELTALSRARRFAPGAADYLAGHTEDWQQRTMGGVHPRRVQSLRNDEDLDLYENRATLRLLAHLAAFFEWRRRRLEAAVDVLDDLDRFAAQLGTGRWRTSHRMSQLLAEFHDHADLLAGIDDLLEQTRQRQARLLGLHASRLCRNRQVSRSAVIGTGLRPTNLFLFHEDYRRIHGLWKAWALVDASTGLDSAVSPMAFCDAYDQFVALITARALESLDFRALTTLQPLPGGPKVAYTNRADDQLTLSVRADGTLELCRDQRILLTVVPVPHQLAAPVTSRQLDALLDDLRTPAPAGHHRVLIYPSTRVERQSLPRQVRARLESPGHDLAEGTGVGLIPAAPTELDSVERVARALQWARTAPDATAYPPVVSAQATLIDVAADTDWTSRNAADTLAVLRHPSQAQWQHLQEQVSSWRDQRLPDAKRRERQVVAERFNSQLDAALAIVRRLATCPVCGEPVGSSRDFQPREGTFTAECRQCHTRWGTQSCGNCARTYPVIFRRQNTGTQPLGTADVLGIDVLATNCHASATHATVCPHCGTCGLSDTRPSCWRCHPTALPTGDSHGR</sequence>
<evidence type="ECO:0000313" key="1">
    <source>
        <dbReference type="EMBL" id="GIG17247.1"/>
    </source>
</evidence>
<dbReference type="RefSeq" id="WP_166380936.1">
    <property type="nucleotide sequence ID" value="NZ_BAAATT010000030.1"/>
</dbReference>
<name>A0A8J3LAA6_9ACTN</name>
<dbReference type="EMBL" id="BONJ01000030">
    <property type="protein sequence ID" value="GIG17247.1"/>
    <property type="molecule type" value="Genomic_DNA"/>
</dbReference>
<proteinExistence type="predicted"/>
<comment type="caution">
    <text evidence="1">The sequence shown here is derived from an EMBL/GenBank/DDBJ whole genome shotgun (WGS) entry which is preliminary data.</text>
</comment>
<protein>
    <recommendedName>
        <fullName evidence="3">DUF2357 domain-containing protein</fullName>
    </recommendedName>
</protein>
<accession>A0A8J3LAA6</accession>
<evidence type="ECO:0008006" key="3">
    <source>
        <dbReference type="Google" id="ProtNLM"/>
    </source>
</evidence>